<organism evidence="1 2">
    <name type="scientific">Streptomyces plumbiresistens</name>
    <dbReference type="NCBI Taxonomy" id="511811"/>
    <lineage>
        <taxon>Bacteria</taxon>
        <taxon>Bacillati</taxon>
        <taxon>Actinomycetota</taxon>
        <taxon>Actinomycetes</taxon>
        <taxon>Kitasatosporales</taxon>
        <taxon>Streptomycetaceae</taxon>
        <taxon>Streptomyces</taxon>
    </lineage>
</organism>
<accession>A0ABP7R3P6</accession>
<dbReference type="Proteomes" id="UP001500456">
    <property type="component" value="Unassembled WGS sequence"/>
</dbReference>
<evidence type="ECO:0000313" key="1">
    <source>
        <dbReference type="EMBL" id="GAA3992105.1"/>
    </source>
</evidence>
<keyword evidence="2" id="KW-1185">Reference proteome</keyword>
<comment type="caution">
    <text evidence="1">The sequence shown here is derived from an EMBL/GenBank/DDBJ whole genome shotgun (WGS) entry which is preliminary data.</text>
</comment>
<proteinExistence type="predicted"/>
<sequence>MAHITLFPDRPDGSKAIGEPVAVDAAEDHEVRPQFTTRANKKVIRNAGAEIVDCVSTLFKEEMYID</sequence>
<name>A0ABP7R3P6_9ACTN</name>
<dbReference type="EMBL" id="BAAAZX010000006">
    <property type="protein sequence ID" value="GAA3992105.1"/>
    <property type="molecule type" value="Genomic_DNA"/>
</dbReference>
<gene>
    <name evidence="1" type="ORF">GCM10022232_28690</name>
</gene>
<evidence type="ECO:0000313" key="2">
    <source>
        <dbReference type="Proteomes" id="UP001500456"/>
    </source>
</evidence>
<reference evidence="2" key="1">
    <citation type="journal article" date="2019" name="Int. J. Syst. Evol. Microbiol.">
        <title>The Global Catalogue of Microorganisms (GCM) 10K type strain sequencing project: providing services to taxonomists for standard genome sequencing and annotation.</title>
        <authorList>
            <consortium name="The Broad Institute Genomics Platform"/>
            <consortium name="The Broad Institute Genome Sequencing Center for Infectious Disease"/>
            <person name="Wu L."/>
            <person name="Ma J."/>
        </authorList>
    </citation>
    <scope>NUCLEOTIDE SEQUENCE [LARGE SCALE GENOMIC DNA]</scope>
    <source>
        <strain evidence="2">JCM 16924</strain>
    </source>
</reference>
<protein>
    <submittedName>
        <fullName evidence="1">Uncharacterized protein</fullName>
    </submittedName>
</protein>